<feature type="compositionally biased region" description="Polar residues" evidence="1">
    <location>
        <begin position="1241"/>
        <end position="1254"/>
    </location>
</feature>
<dbReference type="Pfam" id="PF20474">
    <property type="entry name" value="PHL"/>
    <property type="match status" value="1"/>
</dbReference>
<reference evidence="4 5" key="1">
    <citation type="submission" date="2024-01" db="EMBL/GenBank/DDBJ databases">
        <title>The complete chloroplast genome sequence of Lithospermum erythrorhizon: insights into the phylogenetic relationship among Boraginaceae species and the maternal lineages of purple gromwells.</title>
        <authorList>
            <person name="Okada T."/>
            <person name="Watanabe K."/>
        </authorList>
    </citation>
    <scope>NUCLEOTIDE SEQUENCE [LARGE SCALE GENOMIC DNA]</scope>
</reference>
<dbReference type="Pfam" id="PF12090">
    <property type="entry name" value="Spt20_SEP"/>
    <property type="match status" value="1"/>
</dbReference>
<feature type="compositionally biased region" description="Polar residues" evidence="1">
    <location>
        <begin position="908"/>
        <end position="919"/>
    </location>
</feature>
<accession>A0AAV3P8R8</accession>
<evidence type="ECO:0000313" key="4">
    <source>
        <dbReference type="EMBL" id="GAA0147683.1"/>
    </source>
</evidence>
<evidence type="ECO:0000259" key="3">
    <source>
        <dbReference type="Pfam" id="PF20474"/>
    </source>
</evidence>
<feature type="domain" description="PHL" evidence="3">
    <location>
        <begin position="690"/>
        <end position="842"/>
    </location>
</feature>
<evidence type="ECO:0000259" key="2">
    <source>
        <dbReference type="Pfam" id="PF12090"/>
    </source>
</evidence>
<dbReference type="InterPro" id="IPR046467">
    <property type="entry name" value="PHL_dom"/>
</dbReference>
<gene>
    <name evidence="4" type="ORF">LIER_07323</name>
</gene>
<feature type="compositionally biased region" description="Polar residues" evidence="1">
    <location>
        <begin position="845"/>
        <end position="900"/>
    </location>
</feature>
<feature type="compositionally biased region" description="Polar residues" evidence="1">
    <location>
        <begin position="1271"/>
        <end position="1282"/>
    </location>
</feature>
<evidence type="ECO:0000256" key="1">
    <source>
        <dbReference type="SAM" id="MobiDB-lite"/>
    </source>
</evidence>
<evidence type="ECO:0000313" key="5">
    <source>
        <dbReference type="Proteomes" id="UP001454036"/>
    </source>
</evidence>
<name>A0AAV3P8R8_LITER</name>
<feature type="compositionally biased region" description="Low complexity" evidence="1">
    <location>
        <begin position="567"/>
        <end position="580"/>
    </location>
</feature>
<comment type="caution">
    <text evidence="4">The sequence shown here is derived from an EMBL/GenBank/DDBJ whole genome shotgun (WGS) entry which is preliminary data.</text>
</comment>
<dbReference type="Proteomes" id="UP001454036">
    <property type="component" value="Unassembled WGS sequence"/>
</dbReference>
<feature type="region of interest" description="Disordered" evidence="1">
    <location>
        <begin position="837"/>
        <end position="955"/>
    </location>
</feature>
<feature type="region of interest" description="Disordered" evidence="1">
    <location>
        <begin position="601"/>
        <end position="624"/>
    </location>
</feature>
<feature type="region of interest" description="Disordered" evidence="1">
    <location>
        <begin position="543"/>
        <end position="580"/>
    </location>
</feature>
<feature type="region of interest" description="Disordered" evidence="1">
    <location>
        <begin position="368"/>
        <end position="391"/>
    </location>
</feature>
<dbReference type="GO" id="GO:0000124">
    <property type="term" value="C:SAGA complex"/>
    <property type="evidence" value="ECO:0007669"/>
    <property type="project" value="InterPro"/>
</dbReference>
<dbReference type="InterPro" id="IPR021950">
    <property type="entry name" value="Spt20"/>
</dbReference>
<feature type="compositionally biased region" description="Low complexity" evidence="1">
    <location>
        <begin position="1174"/>
        <end position="1196"/>
    </location>
</feature>
<dbReference type="EMBL" id="BAABME010001119">
    <property type="protein sequence ID" value="GAA0147683.1"/>
    <property type="molecule type" value="Genomic_DNA"/>
</dbReference>
<feature type="compositionally biased region" description="Low complexity" evidence="1">
    <location>
        <begin position="1218"/>
        <end position="1240"/>
    </location>
</feature>
<feature type="compositionally biased region" description="Low complexity" evidence="1">
    <location>
        <begin position="930"/>
        <end position="955"/>
    </location>
</feature>
<dbReference type="GO" id="GO:0003712">
    <property type="term" value="F:transcription coregulator activity"/>
    <property type="evidence" value="ECO:0007669"/>
    <property type="project" value="InterPro"/>
</dbReference>
<protein>
    <submittedName>
        <fullName evidence="4">Chromatin/chromatin-binding, or -regulatory protein</fullName>
    </submittedName>
</protein>
<dbReference type="PANTHER" id="PTHR13526:SF8">
    <property type="entry name" value="TRANSCRIPTION FACTOR SPT20 HOMOLOG"/>
    <property type="match status" value="1"/>
</dbReference>
<feature type="region of interest" description="Disordered" evidence="1">
    <location>
        <begin position="1174"/>
        <end position="1282"/>
    </location>
</feature>
<dbReference type="GO" id="GO:0006357">
    <property type="term" value="P:regulation of transcription by RNA polymerase II"/>
    <property type="evidence" value="ECO:0007669"/>
    <property type="project" value="TreeGrafter"/>
</dbReference>
<organism evidence="4 5">
    <name type="scientific">Lithospermum erythrorhizon</name>
    <name type="common">Purple gromwell</name>
    <name type="synonym">Lithospermum officinale var. erythrorhizon</name>
    <dbReference type="NCBI Taxonomy" id="34254"/>
    <lineage>
        <taxon>Eukaryota</taxon>
        <taxon>Viridiplantae</taxon>
        <taxon>Streptophyta</taxon>
        <taxon>Embryophyta</taxon>
        <taxon>Tracheophyta</taxon>
        <taxon>Spermatophyta</taxon>
        <taxon>Magnoliopsida</taxon>
        <taxon>eudicotyledons</taxon>
        <taxon>Gunneridae</taxon>
        <taxon>Pentapetalae</taxon>
        <taxon>asterids</taxon>
        <taxon>lamiids</taxon>
        <taxon>Boraginales</taxon>
        <taxon>Boraginaceae</taxon>
        <taxon>Boraginoideae</taxon>
        <taxon>Lithospermeae</taxon>
        <taxon>Lithospermum</taxon>
    </lineage>
</organism>
<sequence length="1302" mass="140697">MGISFKVSKTGTRFRPKPPLDGGGKVNSVDNAEFVEEFKKSNSILKKNESLHTKLVGRNVEKNDSLLRKLVAEATSGVDVDGSPEGEISFTLSLFPDGYSIGKPSEDEHGQACVDIPKFLHPYDRASETLFSAIESGRLPGGILDDIPCKYTDGTLVCEVRDYRNCFSGSGIISSAETAPVIIKVCLKMSLESVVKDIPSLSDSAWTYGDLMELESRILKALQPQLCLDPTPKLDKICDNHTSSKLKLDLSSMRKKRLRQISEVTVTVNSRTDGKKICIDRMPESSRMGDSVSVMQHPVAEHFSGQNNGMGNKMVLRTNSFGSDSSLPASPMVYQQSNYQITRPVMTSSGASPAGQDIMMSYGNVNSSATSVHGKRENQDGLSSPLSNLNKRSRLTPIGADGNQQHVGPQMDGFQGSDSNWKNTLLQHHPMARNLQNANTAMQKYPQQMLEGGRSHEAGTMAFAMGNHGLRGNLKEEPVDIEALDKTDFGQTKNEMLMTGSQMNNMNGQQSGIQQRLPQQFMRSGISQAAWNNMALQLDNNSRKEEQFQKRNLAQSPRVSAGGLPQSPLSSKSGEFSSGSVGPQFGNAACGLVASQKEKSAVTSGPTIGGTSLTSSANDSMQRQQQVQMAAKRRSNSLPKIHAVSGVGSPVSVSNVTYPINASSPTVGSPSLADQSILARFSKIDMVAARFQLNRKKNKVDQYPIRKSYNPQELRRHLSSDSNIESYKDEKFEMPLSRSLVGGSMNTCKLRILNCILAERINQGNSFSVVPKARTRLIMSEKPNDGTVALSIGEIENAEYMTMEESLPILPNTHTADLLASQFFKLMLRDGYHVEDHVQPKPASGNRSSSSQLSVPGISPSTVSAELQQNSEGVSSQPSSEIAKPSNTNNITASSPQNMQGARMMSPANAQALQMSQGMTPGVSMPPRPQQLDPLSSLQQQNQQMLVQQQHPQLQRSSMMLSANQMSHLNPMGQNTNIPMAAHMANKHSSLQLQMLQHQQQQAQRKMMMSSGNVGGVGNMGNSMGGLGGLGSVMNMGGVRGMGATGISTPMGSMSRMGNVAQGPVNLSQASNITNAVRQGLLTQAQAVIMTEKLRMAQNKTSMLANPLSAMGGMAGARQQMHGGAAGMSMLNPTLNRGTLNPMQRTGIGPMGPPKLMSGMNIYTPQQQLQFQQQQMQLQQQQQQPQQPQQLPQQQQETTQAIQTDCAPQVGSPSNMGLPQQMNQQSQQQQILQQASPQQMTQRTPMSPQLSSGAMHSMSAGNMEVCPPSPQLSSQTLGSVGSIPNQTIELQGVNKTNSGNNA</sequence>
<feature type="compositionally biased region" description="Polar residues" evidence="1">
    <location>
        <begin position="380"/>
        <end position="390"/>
    </location>
</feature>
<feature type="domain" description="Spt20-like SEP" evidence="2">
    <location>
        <begin position="87"/>
        <end position="239"/>
    </location>
</feature>
<feature type="region of interest" description="Disordered" evidence="1">
    <location>
        <begin position="1"/>
        <end position="25"/>
    </location>
</feature>
<dbReference type="InterPro" id="IPR046468">
    <property type="entry name" value="Spt20-like_SEP"/>
</dbReference>
<keyword evidence="5" id="KW-1185">Reference proteome</keyword>
<proteinExistence type="predicted"/>
<dbReference type="PANTHER" id="PTHR13526">
    <property type="entry name" value="TRANSCRIPTION FACTOR SPT20 HOMOLOG"/>
    <property type="match status" value="1"/>
</dbReference>